<feature type="domain" description="Heterokaryon incompatibility" evidence="1">
    <location>
        <begin position="50"/>
        <end position="136"/>
    </location>
</feature>
<dbReference type="GeneID" id="19140284"/>
<reference evidence="3" key="2">
    <citation type="journal article" date="2013" name="PLoS Genet.">
        <title>Comparative genome structure, secondary metabolite, and effector coding capacity across Cochliobolus pathogens.</title>
        <authorList>
            <person name="Condon B.J."/>
            <person name="Leng Y."/>
            <person name="Wu D."/>
            <person name="Bushley K.E."/>
            <person name="Ohm R.A."/>
            <person name="Otillar R."/>
            <person name="Martin J."/>
            <person name="Schackwitz W."/>
            <person name="Grimwood J."/>
            <person name="MohdZainudin N."/>
            <person name="Xue C."/>
            <person name="Wang R."/>
            <person name="Manning V.A."/>
            <person name="Dhillon B."/>
            <person name="Tu Z.J."/>
            <person name="Steffenson B.J."/>
            <person name="Salamov A."/>
            <person name="Sun H."/>
            <person name="Lowry S."/>
            <person name="LaButti K."/>
            <person name="Han J."/>
            <person name="Copeland A."/>
            <person name="Lindquist E."/>
            <person name="Barry K."/>
            <person name="Schmutz J."/>
            <person name="Baker S.E."/>
            <person name="Ciuffetti L.M."/>
            <person name="Grigoriev I.V."/>
            <person name="Zhong S."/>
            <person name="Turgeon B.G."/>
        </authorList>
    </citation>
    <scope>NUCLEOTIDE SEQUENCE [LARGE SCALE GENOMIC DNA]</scope>
    <source>
        <strain evidence="3">ND90Pr / ATCC 201652</strain>
    </source>
</reference>
<dbReference type="Pfam" id="PF06985">
    <property type="entry name" value="HET"/>
    <property type="match status" value="1"/>
</dbReference>
<dbReference type="AlphaFoldDB" id="M2RC80"/>
<gene>
    <name evidence="2" type="ORF">COCSADRAFT_51426</name>
</gene>
<dbReference type="PANTHER" id="PTHR33112:SF16">
    <property type="entry name" value="HETEROKARYON INCOMPATIBILITY DOMAIN-CONTAINING PROTEIN"/>
    <property type="match status" value="1"/>
</dbReference>
<dbReference type="OMA" id="IETHERC"/>
<organism evidence="2 3">
    <name type="scientific">Cochliobolus sativus (strain ND90Pr / ATCC 201652)</name>
    <name type="common">Common root rot and spot blotch fungus</name>
    <name type="synonym">Bipolaris sorokiniana</name>
    <dbReference type="NCBI Taxonomy" id="665912"/>
    <lineage>
        <taxon>Eukaryota</taxon>
        <taxon>Fungi</taxon>
        <taxon>Dikarya</taxon>
        <taxon>Ascomycota</taxon>
        <taxon>Pezizomycotina</taxon>
        <taxon>Dothideomycetes</taxon>
        <taxon>Pleosporomycetidae</taxon>
        <taxon>Pleosporales</taxon>
        <taxon>Pleosporineae</taxon>
        <taxon>Pleosporaceae</taxon>
        <taxon>Bipolaris</taxon>
    </lineage>
</organism>
<dbReference type="HOGENOM" id="CLU_102622_1_1_1"/>
<dbReference type="STRING" id="665912.M2RC80"/>
<dbReference type="PANTHER" id="PTHR33112">
    <property type="entry name" value="DOMAIN PROTEIN, PUTATIVE-RELATED"/>
    <property type="match status" value="1"/>
</dbReference>
<dbReference type="InterPro" id="IPR010730">
    <property type="entry name" value="HET"/>
</dbReference>
<evidence type="ECO:0000259" key="1">
    <source>
        <dbReference type="Pfam" id="PF06985"/>
    </source>
</evidence>
<proteinExistence type="predicted"/>
<dbReference type="RefSeq" id="XP_007699892.1">
    <property type="nucleotide sequence ID" value="XM_007701702.1"/>
</dbReference>
<keyword evidence="3" id="KW-1185">Reference proteome</keyword>
<accession>M2RC80</accession>
<feature type="non-terminal residue" evidence="2">
    <location>
        <position position="1"/>
    </location>
</feature>
<name>M2RC80_COCSN</name>
<dbReference type="OrthoDB" id="5347061at2759"/>
<evidence type="ECO:0000313" key="2">
    <source>
        <dbReference type="EMBL" id="EMD64439.1"/>
    </source>
</evidence>
<sequence length="137" mass="15570">AKEWLRFCGAKHLRCSPLGDRPLPTRVIDIGDKDSSRVRLVVSHGRLDRYIALSHCWGHREPITTTKDSLSRHINEGIEIGDLPQTFRDAVEVVRALGFKYLWIDCLCIIQQDGEDWRREAAQMPEIYGNAAVTIAS</sequence>
<dbReference type="KEGG" id="bsc:COCSADRAFT_51426"/>
<protein>
    <recommendedName>
        <fullName evidence="1">Heterokaryon incompatibility domain-containing protein</fullName>
    </recommendedName>
</protein>
<reference evidence="2 3" key="1">
    <citation type="journal article" date="2012" name="PLoS Pathog.">
        <title>Diverse lifestyles and strategies of plant pathogenesis encoded in the genomes of eighteen Dothideomycetes fungi.</title>
        <authorList>
            <person name="Ohm R.A."/>
            <person name="Feau N."/>
            <person name="Henrissat B."/>
            <person name="Schoch C.L."/>
            <person name="Horwitz B.A."/>
            <person name="Barry K.W."/>
            <person name="Condon B.J."/>
            <person name="Copeland A.C."/>
            <person name="Dhillon B."/>
            <person name="Glaser F."/>
            <person name="Hesse C.N."/>
            <person name="Kosti I."/>
            <person name="LaButti K."/>
            <person name="Lindquist E.A."/>
            <person name="Lucas S."/>
            <person name="Salamov A.A."/>
            <person name="Bradshaw R.E."/>
            <person name="Ciuffetti L."/>
            <person name="Hamelin R.C."/>
            <person name="Kema G.H.J."/>
            <person name="Lawrence C."/>
            <person name="Scott J.A."/>
            <person name="Spatafora J.W."/>
            <person name="Turgeon B.G."/>
            <person name="de Wit P.J.G.M."/>
            <person name="Zhong S."/>
            <person name="Goodwin S.B."/>
            <person name="Grigoriev I.V."/>
        </authorList>
    </citation>
    <scope>NUCLEOTIDE SEQUENCE [LARGE SCALE GENOMIC DNA]</scope>
    <source>
        <strain evidence="3">ND90Pr / ATCC 201652</strain>
    </source>
</reference>
<dbReference type="eggNOG" id="ENOG502SN86">
    <property type="taxonomic scope" value="Eukaryota"/>
</dbReference>
<dbReference type="Proteomes" id="UP000016934">
    <property type="component" value="Unassembled WGS sequence"/>
</dbReference>
<dbReference type="EMBL" id="KB445643">
    <property type="protein sequence ID" value="EMD64439.1"/>
    <property type="molecule type" value="Genomic_DNA"/>
</dbReference>
<evidence type="ECO:0000313" key="3">
    <source>
        <dbReference type="Proteomes" id="UP000016934"/>
    </source>
</evidence>
<feature type="non-terminal residue" evidence="2">
    <location>
        <position position="137"/>
    </location>
</feature>